<evidence type="ECO:0000256" key="1">
    <source>
        <dbReference type="SAM" id="Phobius"/>
    </source>
</evidence>
<keyword evidence="1" id="KW-1133">Transmembrane helix</keyword>
<evidence type="ECO:0000313" key="2">
    <source>
        <dbReference type="EMBL" id="BAU85132.1"/>
    </source>
</evidence>
<keyword evidence="3" id="KW-1185">Reference proteome</keyword>
<name>A0A169NRJ7_STRLU</name>
<reference evidence="2 3" key="1">
    <citation type="journal article" date="2016" name="Genome Announc.">
        <title>Complete Genome Sequence of Thiostrepton-Producing Streptomyces laurentii ATCC 31255.</title>
        <authorList>
            <person name="Doi K."/>
            <person name="Fujino Y."/>
            <person name="Nagayoshi Y."/>
            <person name="Ohshima T."/>
            <person name="Ogata S."/>
        </authorList>
    </citation>
    <scope>NUCLEOTIDE SEQUENCE [LARGE SCALE GENOMIC DNA]</scope>
    <source>
        <strain evidence="2 3">ATCC 31255</strain>
    </source>
</reference>
<dbReference type="AlphaFoldDB" id="A0A169NRJ7"/>
<proteinExistence type="predicted"/>
<gene>
    <name evidence="2" type="ORF">SLA_4244</name>
</gene>
<feature type="transmembrane region" description="Helical" evidence="1">
    <location>
        <begin position="84"/>
        <end position="101"/>
    </location>
</feature>
<dbReference type="RefSeq" id="WP_359874250.1">
    <property type="nucleotide sequence ID" value="NZ_JBEYHT010000007.1"/>
</dbReference>
<accession>A0A169NRJ7</accession>
<sequence length="102" mass="10086">MTTTPEPEAPETVTDAADRLGLRMVAGCGLALLLVCAFFVVTAVLGDAVGGDGVSSGFSTAAFWALALSGVAGLAALAVPRKGLVIAQYVLALGAPVLALLD</sequence>
<feature type="transmembrane region" description="Helical" evidence="1">
    <location>
        <begin position="57"/>
        <end position="78"/>
    </location>
</feature>
<dbReference type="KEGG" id="slau:SLA_4244"/>
<feature type="transmembrane region" description="Helical" evidence="1">
    <location>
        <begin position="20"/>
        <end position="45"/>
    </location>
</feature>
<dbReference type="EMBL" id="AP017424">
    <property type="protein sequence ID" value="BAU85132.1"/>
    <property type="molecule type" value="Genomic_DNA"/>
</dbReference>
<keyword evidence="1" id="KW-0812">Transmembrane</keyword>
<evidence type="ECO:0000313" key="3">
    <source>
        <dbReference type="Proteomes" id="UP000217676"/>
    </source>
</evidence>
<organism evidence="2 3">
    <name type="scientific">Streptomyces laurentii</name>
    <dbReference type="NCBI Taxonomy" id="39478"/>
    <lineage>
        <taxon>Bacteria</taxon>
        <taxon>Bacillati</taxon>
        <taxon>Actinomycetota</taxon>
        <taxon>Actinomycetes</taxon>
        <taxon>Kitasatosporales</taxon>
        <taxon>Streptomycetaceae</taxon>
        <taxon>Streptomyces</taxon>
    </lineage>
</organism>
<keyword evidence="1" id="KW-0472">Membrane</keyword>
<protein>
    <submittedName>
        <fullName evidence="2">Uncharacterized protein</fullName>
    </submittedName>
</protein>
<dbReference type="Proteomes" id="UP000217676">
    <property type="component" value="Chromosome"/>
</dbReference>